<gene>
    <name evidence="2" type="ORF">Malapachy_0119</name>
</gene>
<dbReference type="GeneID" id="28726527"/>
<name>A0A0M8MTL3_9BASI</name>
<dbReference type="EMBL" id="LGAV01000006">
    <property type="protein sequence ID" value="KOS13530.1"/>
    <property type="molecule type" value="Genomic_DNA"/>
</dbReference>
<evidence type="ECO:0008006" key="4">
    <source>
        <dbReference type="Google" id="ProtNLM"/>
    </source>
</evidence>
<sequence length="477" mass="53511">MAMQEASTAWQALMHAGEALERMKNAMFVAQELRQSYADLWETNASSSSTWLSSIEDARTQLAVARERGEEAIQVAPLFAESTRLSDTRASLHRQYIRIHADTLALELQLESDRMRLILYDTCVECEKAVNDAHDAYVQAQDDPSTKDAWTSAQQRAMRLLTTLQQAPLSSTHGAARERIARVQEAWYAFQPRTYTETNMEALTQAIQQDLSLHSPPHTKRQGGDTPDARKRRISYGTPSRLPRTPSRPWARTPSHSARRPSTTGHIRTERSVSVAAPVSTPRWTGTMAPRDEVDSPSVHVQARPKSAMDTHQSSQPRRVSRHDSMLPRLARSGVPAVPPIPAELATSSPATPHLHRSSSRVYTPNRMPAIRTGTPSRPNLTTPSRMRYEARDALDLGVRRICEARGVRVDRLDTLSTDSGDLCHRYHMFSKTVVCRLLRMHCPANPRDVELRNIHVRVGGGWLDLDAWIASRLPPT</sequence>
<dbReference type="STRING" id="77020.A0A0M8MTL3"/>
<dbReference type="VEuPathDB" id="FungiDB:Malapachy_0119"/>
<dbReference type="AlphaFoldDB" id="A0A0M8MTL3"/>
<proteinExistence type="predicted"/>
<comment type="caution">
    <text evidence="2">The sequence shown here is derived from an EMBL/GenBank/DDBJ whole genome shotgun (WGS) entry which is preliminary data.</text>
</comment>
<keyword evidence="3" id="KW-1185">Reference proteome</keyword>
<feature type="region of interest" description="Disordered" evidence="1">
    <location>
        <begin position="211"/>
        <end position="324"/>
    </location>
</feature>
<evidence type="ECO:0000313" key="3">
    <source>
        <dbReference type="Proteomes" id="UP000037751"/>
    </source>
</evidence>
<organism evidence="2 3">
    <name type="scientific">Malassezia pachydermatis</name>
    <dbReference type="NCBI Taxonomy" id="77020"/>
    <lineage>
        <taxon>Eukaryota</taxon>
        <taxon>Fungi</taxon>
        <taxon>Dikarya</taxon>
        <taxon>Basidiomycota</taxon>
        <taxon>Ustilaginomycotina</taxon>
        <taxon>Malasseziomycetes</taxon>
        <taxon>Malasseziales</taxon>
        <taxon>Malasseziaceae</taxon>
        <taxon>Malassezia</taxon>
    </lineage>
</organism>
<feature type="compositionally biased region" description="Low complexity" evidence="1">
    <location>
        <begin position="238"/>
        <end position="249"/>
    </location>
</feature>
<evidence type="ECO:0000256" key="1">
    <source>
        <dbReference type="SAM" id="MobiDB-lite"/>
    </source>
</evidence>
<dbReference type="Proteomes" id="UP000037751">
    <property type="component" value="Unassembled WGS sequence"/>
</dbReference>
<evidence type="ECO:0000313" key="2">
    <source>
        <dbReference type="EMBL" id="KOS13530.1"/>
    </source>
</evidence>
<dbReference type="OrthoDB" id="5559380at2759"/>
<dbReference type="RefSeq" id="XP_017991162.1">
    <property type="nucleotide sequence ID" value="XM_018134652.1"/>
</dbReference>
<feature type="compositionally biased region" description="Polar residues" evidence="1">
    <location>
        <begin position="254"/>
        <end position="266"/>
    </location>
</feature>
<reference evidence="2 3" key="1">
    <citation type="submission" date="2015-07" db="EMBL/GenBank/DDBJ databases">
        <title>Draft Genome Sequence of Malassezia furfur CBS1878 and Malassezia pachydermatis CBS1879.</title>
        <authorList>
            <person name="Triana S."/>
            <person name="Ohm R."/>
            <person name="Gonzalez A."/>
            <person name="DeCock H."/>
            <person name="Restrepo S."/>
            <person name="Celis A."/>
        </authorList>
    </citation>
    <scope>NUCLEOTIDE SEQUENCE [LARGE SCALE GENOMIC DNA]</scope>
    <source>
        <strain evidence="2 3">CBS 1879</strain>
    </source>
</reference>
<accession>A0A0M8MTL3</accession>
<protein>
    <recommendedName>
        <fullName evidence="4">GAR domain-containing protein</fullName>
    </recommendedName>
</protein>